<evidence type="ECO:0000313" key="2">
    <source>
        <dbReference type="Proteomes" id="UP000492820"/>
    </source>
</evidence>
<reference evidence="1 2" key="1">
    <citation type="journal article" date="2013" name="Nature">
        <title>The genomes of four tapeworm species reveal adaptations to parasitism.</title>
        <authorList>
            <person name="Tsai I.J."/>
            <person name="Zarowiecki M."/>
            <person name="Holroyd N."/>
            <person name="Garciarrubio A."/>
            <person name="Sanchez-Flores A."/>
            <person name="Brooks K.L."/>
            <person name="Tracey A."/>
            <person name="Bobes R.J."/>
            <person name="Fragoso G."/>
            <person name="Sciutto E."/>
            <person name="Aslett M."/>
            <person name="Beasley H."/>
            <person name="Bennett H.M."/>
            <person name="Cai J."/>
            <person name="Camicia F."/>
            <person name="Clark R."/>
            <person name="Cucher M."/>
            <person name="De Silva N."/>
            <person name="Day T.A."/>
            <person name="Deplazes P."/>
            <person name="Estrada K."/>
            <person name="Fernandez C."/>
            <person name="Holland P.W."/>
            <person name="Hou J."/>
            <person name="Hu S."/>
            <person name="Huckvale T."/>
            <person name="Hung S.S."/>
            <person name="Kamenetzky L."/>
            <person name="Keane J.A."/>
            <person name="Kiss F."/>
            <person name="Koziol U."/>
            <person name="Lambert O."/>
            <person name="Liu K."/>
            <person name="Luo X."/>
            <person name="Luo Y."/>
            <person name="Macchiaroli N."/>
            <person name="Nichol S."/>
            <person name="Paps J."/>
            <person name="Parkinson J."/>
            <person name="Pouchkina-Stantcheva N."/>
            <person name="Riddiford N."/>
            <person name="Rosenzvit M."/>
            <person name="Salinas G."/>
            <person name="Wasmuth J.D."/>
            <person name="Zamanian M."/>
            <person name="Zheng Y."/>
            <person name="Cai X."/>
            <person name="Soberon X."/>
            <person name="Olson P.D."/>
            <person name="Laclette J.P."/>
            <person name="Brehm K."/>
            <person name="Berriman M."/>
            <person name="Garciarrubio A."/>
            <person name="Bobes R.J."/>
            <person name="Fragoso G."/>
            <person name="Sanchez-Flores A."/>
            <person name="Estrada K."/>
            <person name="Cevallos M.A."/>
            <person name="Morett E."/>
            <person name="Gonzalez V."/>
            <person name="Portillo T."/>
            <person name="Ochoa-Leyva A."/>
            <person name="Jose M.V."/>
            <person name="Sciutto E."/>
            <person name="Landa A."/>
            <person name="Jimenez L."/>
            <person name="Valdes V."/>
            <person name="Carrero J.C."/>
            <person name="Larralde C."/>
            <person name="Morales-Montor J."/>
            <person name="Limon-Lason J."/>
            <person name="Soberon X."/>
            <person name="Laclette J.P."/>
        </authorList>
    </citation>
    <scope>NUCLEOTIDE SEQUENCE [LARGE SCALE GENOMIC DNA]</scope>
</reference>
<gene>
    <name evidence="1" type="ORF">EgrG_000944900</name>
</gene>
<name>A0A068WGI4_ECHGR</name>
<sequence>MENMNLSHEANERTPIESFFGGGGWSAPSIILSPLAVLNSPPCPTHLSLSSLALSCYLIHLELISSPR</sequence>
<reference evidence="3" key="3">
    <citation type="submission" date="2020-10" db="UniProtKB">
        <authorList>
            <consortium name="WormBaseParasite"/>
        </authorList>
    </citation>
    <scope>IDENTIFICATION</scope>
</reference>
<protein>
    <submittedName>
        <fullName evidence="1 3">Uncharacterized protein</fullName>
    </submittedName>
</protein>
<accession>A0A068WGI4</accession>
<evidence type="ECO:0000313" key="1">
    <source>
        <dbReference type="EMBL" id="CDS16744.1"/>
    </source>
</evidence>
<dbReference type="WBParaSite" id="EgrG_000944900">
    <property type="protein sequence ID" value="EgrG_000944900"/>
    <property type="gene ID" value="EgrG_000944900"/>
</dbReference>
<dbReference type="EMBL" id="LK028577">
    <property type="protein sequence ID" value="CDS16744.1"/>
    <property type="molecule type" value="Genomic_DNA"/>
</dbReference>
<reference evidence="1" key="2">
    <citation type="submission" date="2014-06" db="EMBL/GenBank/DDBJ databases">
        <authorList>
            <person name="Aslett M."/>
        </authorList>
    </citation>
    <scope>NUCLEOTIDE SEQUENCE</scope>
</reference>
<dbReference type="AlphaFoldDB" id="A0A068WGI4"/>
<organism evidence="1">
    <name type="scientific">Echinococcus granulosus</name>
    <name type="common">Hydatid tapeworm</name>
    <dbReference type="NCBI Taxonomy" id="6210"/>
    <lineage>
        <taxon>Eukaryota</taxon>
        <taxon>Metazoa</taxon>
        <taxon>Spiralia</taxon>
        <taxon>Lophotrochozoa</taxon>
        <taxon>Platyhelminthes</taxon>
        <taxon>Cestoda</taxon>
        <taxon>Eucestoda</taxon>
        <taxon>Cyclophyllidea</taxon>
        <taxon>Taeniidae</taxon>
        <taxon>Echinococcus</taxon>
        <taxon>Echinococcus granulosus group</taxon>
    </lineage>
</organism>
<dbReference type="Proteomes" id="UP000492820">
    <property type="component" value="Unassembled WGS sequence"/>
</dbReference>
<evidence type="ECO:0000313" key="3">
    <source>
        <dbReference type="WBParaSite" id="EgrG_000944900"/>
    </source>
</evidence>
<proteinExistence type="predicted"/>